<feature type="region of interest" description="Disordered" evidence="1">
    <location>
        <begin position="2198"/>
        <end position="2229"/>
    </location>
</feature>
<feature type="transmembrane region" description="Helical" evidence="2">
    <location>
        <begin position="2137"/>
        <end position="2158"/>
    </location>
</feature>
<organism evidence="6">
    <name type="scientific">Naegleria gruberi</name>
    <name type="common">Amoeba</name>
    <dbReference type="NCBI Taxonomy" id="5762"/>
    <lineage>
        <taxon>Eukaryota</taxon>
        <taxon>Discoba</taxon>
        <taxon>Heterolobosea</taxon>
        <taxon>Tetramitia</taxon>
        <taxon>Eutetramitia</taxon>
        <taxon>Vahlkampfiidae</taxon>
        <taxon>Naegleria</taxon>
    </lineage>
</organism>
<dbReference type="RefSeq" id="XP_002676417.1">
    <property type="nucleotide sequence ID" value="XM_002676371.1"/>
</dbReference>
<dbReference type="InterPro" id="IPR003343">
    <property type="entry name" value="Big_2"/>
</dbReference>
<evidence type="ECO:0000313" key="6">
    <source>
        <dbReference type="Proteomes" id="UP000006671"/>
    </source>
</evidence>
<protein>
    <submittedName>
        <fullName evidence="5">Nucleoporin 210</fullName>
    </submittedName>
</protein>
<dbReference type="Gene3D" id="2.60.40.1080">
    <property type="match status" value="1"/>
</dbReference>
<dbReference type="SMART" id="SM00635">
    <property type="entry name" value="BID_2"/>
    <property type="match status" value="3"/>
</dbReference>
<dbReference type="GeneID" id="8863300"/>
<dbReference type="PANTHER" id="PTHR23019:SF0">
    <property type="entry name" value="NUCLEAR PORE MEMBRANE GLYCOPROTEIN 210"/>
    <property type="match status" value="1"/>
</dbReference>
<name>D2VHF7_NAEGR</name>
<feature type="domain" description="BIG2" evidence="4">
    <location>
        <begin position="1916"/>
        <end position="1985"/>
    </location>
</feature>
<dbReference type="InterPro" id="IPR008964">
    <property type="entry name" value="Invasin/intimin_cell_adhesion"/>
</dbReference>
<dbReference type="Pfam" id="PF24991">
    <property type="entry name" value="Ig_NUP210_4th"/>
    <property type="match status" value="1"/>
</dbReference>
<dbReference type="OMA" id="HNMYEGT"/>
<feature type="transmembrane region" description="Helical" evidence="2">
    <location>
        <begin position="436"/>
        <end position="454"/>
    </location>
</feature>
<dbReference type="Pfam" id="PF02368">
    <property type="entry name" value="Big_2"/>
    <property type="match status" value="1"/>
</dbReference>
<sequence>MKVVDILLLAITALLVCCLTSPAAAVFSPMNQLIQFNPIGANQTNGALPTFTFCLPPYTDSRSAFDIGFNATCLDSRVIQFMMTVGSNSLERSLASKYAIIKSLNFIGQQQVIPPVLNCTESVNCTNNATVISDGFMNNSTNSTKAINSTVVLDPVIAVATKTVVTEPVNTKFTFRLPEDVFTPLGSRKVELVDSLGEKVFVNSSSFSCLIKDYITGNSMIIPSRVRGSVENYLVVDCTVDEITRCALKNDKLFNYDMYLVAEYFFVQYEEVSNIKAEKKVEVEACLSEGVPKLFSIKVPGQTYLSIKKDEGEEFDVYMNIGKPLLYRDSEFVDYENEIEFEDKSPEIAYLYNGHDDEETFYMGISGKGCVEIKMKFVKNPETVNYLLILAPTVSIIAFLLLIVIVLSVLVYLVLFTDFSAATRRQTKSSLVKPSFVVIFIVSLIFLALARPSYQHETSKNSPILLNRVSALITWNSDGITLKANTVGLNEDDKQNCFYWSTLHPDLVSLVPVDNIETSSSDDSRIISCSQEIQVIPKGHNTNTRVAIVKASKYPPSLQTSSSPSASCEVFISSIDKIKLQTTVRKLTIGELETLQVDAFDNEGNLFSSLTGLSFIWKQEGLKTSKKQGNIELIDINDESVHFFDEKKRIKRSVGSHDVIVARGLLSGEVLVSVSLRTTTGEIQVLQDSVVISVVDSFLLQPDTELRVIPGAVIPFKLFIKQNGKSQMEIAMPDAKYTWSSSNGTVGEVEKTKGIFKAFDLGDTNVNVEDVTFALNRATALVHVVKPAFIKINISPKKLQLYRGYDYIVRNFKNSLNTEHTSLVLDNDYEVKIDLFDQQYQKIYITENLKFKFEIESSDSEPITILERSANEDLFVVRAKKLSDVVLRVTLKTADLSSDIFPGHNDEIELTHTKSISILPRVKIDIPDEVIYLPSDRNVEQMFILSAQGGSGLLSWTSSSPSVSPFDIRSQKEANSVLGLLVAKKDGKADVIVFDQQNLYNGDARAVSVSPLHSLVFEKGTREVVPSQSLCLRAKGLDVDGNVFHNISSLNFEWNIVDTNVYNIISQSCKSSKNLDAEIYLNAISEGFTSVKIRYQNGKIQEKTNVAVFPPLAVTEPSPKKYKVFLIPLGATASLSVEGGPQPWDSYVKGESVIVDNIVTEDPDRLKVSKSRASDMYRKRSFSITCLDFGKQILTVEIKHNIPAEDALPTLTKLDIHYSCQKPESIKVVPLDPKTKLELGLISSHIIRVYSVRNNQTVPAVMNAYDSEENLFVTTSTLQDEWELSHHDIAKISNKEVYPGHRLLDIYEKEGSVNLRGQIIGYNKDEVKKYVSYSIMNSAIAAFSKPLEDEIELRIAPNIYLNPASYLLFRNRKVSLTLQATGGSGRYDFSHNNTDVATLAPKGSTAELVGLVPGYVRVDVFDTFSKLSPAASSFVKVADAHHVGLDGERFVEVDNYVTVKLSVSDETGANFPASQHYAMQTSIEVDTPNTISLKQSESNPDEYVLTGRRVGVVKLVASVLNSDGRRVYSVPFMVNVYEPMRVNPPELVLIPGAKFQVKVTGGPIETPSIATIFKFKEDHKFASVDARGIVTGVTYGEQLLVVEKISLIKNSVVYARKTVPVRVVQLVGIKLPQPLFVFEGHHIPVPVYGLYDNKQLLSPLFMQSPFFQVSVSSAEQEVSIINYPQSQTGHSVFITGSKIGKTQISASASFQHPQLSSWHHTTKSDIQVDDKLKLLDFPHKDLILAPRSATFRLRTNKDNLSVQKYTIAKTDEYDNLIAVSKNGDIVTRESEGISVVIVEEISTGQTVAQKVAVQNPHYLAMSLSELQTKSFDYDFQVPIGSEFEIPLSALGIRGEKFASVSGIDINVRMNIHDIVSVKVDAQKEAIVVYSNSLGNTTVELSAPELKQPYYCRISVVSSVVDTLSSTAKLHVGDSVTFVSEKAGKWESSDSSVISVDLNGVGTAHKVGSATVTLKSGRTTTQIQVNIVRIAQAKISLSSIELSSGVDPVKQVPTRIPLHLLDNTSQEVKFPHDSRVRRNYNVQCESTQSWLEVVGTEKVGDKYECLIKPRRDSFLNGELKHLSTQDINLSVKVNFGENAKSYTLTTTPITVRFVSNEARQPVREHVHTDNTEDESAGYLTYIILSLIIAVLGFVVYGSMNSGVQRPTIKRPSAQARSGMDIMNNTLIGNQERDVIRSNRPFTHSNNSRFAYKTGARSTPSYASPYYSESD</sequence>
<feature type="domain" description="BIG2" evidence="4">
    <location>
        <begin position="1355"/>
        <end position="1432"/>
    </location>
</feature>
<dbReference type="Pfam" id="PF22962">
    <property type="entry name" value="Ig_NUP210_7th"/>
    <property type="match status" value="1"/>
</dbReference>
<feature type="compositionally biased region" description="Polar residues" evidence="1">
    <location>
        <begin position="2198"/>
        <end position="2207"/>
    </location>
</feature>
<keyword evidence="6" id="KW-1185">Reference proteome</keyword>
<dbReference type="VEuPathDB" id="AmoebaDB:NAEGRDRAFT_79981"/>
<dbReference type="InterPro" id="IPR045197">
    <property type="entry name" value="NUP210-like"/>
</dbReference>
<feature type="chain" id="PRO_5003038652" evidence="3">
    <location>
        <begin position="26"/>
        <end position="2229"/>
    </location>
</feature>
<dbReference type="PANTHER" id="PTHR23019">
    <property type="entry name" value="NUCLEAR PORE MEMBRANE GLYCOPROTEIN GP210-RELATED"/>
    <property type="match status" value="1"/>
</dbReference>
<feature type="compositionally biased region" description="Polar residues" evidence="1">
    <location>
        <begin position="2214"/>
        <end position="2229"/>
    </location>
</feature>
<feature type="domain" description="BIG2" evidence="4">
    <location>
        <begin position="707"/>
        <end position="785"/>
    </location>
</feature>
<dbReference type="Pfam" id="PF22969">
    <property type="entry name" value="Ig_NUP210_2nd"/>
    <property type="match status" value="1"/>
</dbReference>
<dbReference type="InterPro" id="IPR055099">
    <property type="entry name" value="Ig_NUP210_7th"/>
</dbReference>
<evidence type="ECO:0000256" key="2">
    <source>
        <dbReference type="SAM" id="Phobius"/>
    </source>
</evidence>
<evidence type="ECO:0000256" key="1">
    <source>
        <dbReference type="SAM" id="MobiDB-lite"/>
    </source>
</evidence>
<evidence type="ECO:0000259" key="4">
    <source>
        <dbReference type="SMART" id="SM00635"/>
    </source>
</evidence>
<dbReference type="SUPFAM" id="SSF49373">
    <property type="entry name" value="Invasin/intimin cell-adhesion fragments"/>
    <property type="match status" value="1"/>
</dbReference>
<evidence type="ECO:0000256" key="3">
    <source>
        <dbReference type="SAM" id="SignalP"/>
    </source>
</evidence>
<dbReference type="STRING" id="5762.D2VHF7"/>
<dbReference type="Proteomes" id="UP000006671">
    <property type="component" value="Unassembled WGS sequence"/>
</dbReference>
<gene>
    <name evidence="5" type="ORF">NAEGRDRAFT_79981</name>
</gene>
<proteinExistence type="predicted"/>
<evidence type="ECO:0000313" key="5">
    <source>
        <dbReference type="EMBL" id="EFC43673.1"/>
    </source>
</evidence>
<accession>D2VHF7</accession>
<dbReference type="InParanoid" id="D2VHF7"/>
<feature type="transmembrane region" description="Helical" evidence="2">
    <location>
        <begin position="386"/>
        <end position="415"/>
    </location>
</feature>
<dbReference type="KEGG" id="ngr:NAEGRDRAFT_79981"/>
<keyword evidence="2" id="KW-1133">Transmembrane helix</keyword>
<dbReference type="eggNOG" id="KOG1833">
    <property type="taxonomic scope" value="Eukaryota"/>
</dbReference>
<dbReference type="GO" id="GO:0005643">
    <property type="term" value="C:nuclear pore"/>
    <property type="evidence" value="ECO:0007669"/>
    <property type="project" value="TreeGrafter"/>
</dbReference>
<reference evidence="5 6" key="1">
    <citation type="journal article" date="2010" name="Cell">
        <title>The genome of Naegleria gruberi illuminates early eukaryotic versatility.</title>
        <authorList>
            <person name="Fritz-Laylin L.K."/>
            <person name="Prochnik S.E."/>
            <person name="Ginger M.L."/>
            <person name="Dacks J.B."/>
            <person name="Carpenter M.L."/>
            <person name="Field M.C."/>
            <person name="Kuo A."/>
            <person name="Paredez A."/>
            <person name="Chapman J."/>
            <person name="Pham J."/>
            <person name="Shu S."/>
            <person name="Neupane R."/>
            <person name="Cipriano M."/>
            <person name="Mancuso J."/>
            <person name="Tu H."/>
            <person name="Salamov A."/>
            <person name="Lindquist E."/>
            <person name="Shapiro H."/>
            <person name="Lucas S."/>
            <person name="Grigoriev I.V."/>
            <person name="Cande W.Z."/>
            <person name="Fulton C."/>
            <person name="Rokhsar D.S."/>
            <person name="Dawson S.C."/>
        </authorList>
    </citation>
    <scope>NUCLEOTIDE SEQUENCE [LARGE SCALE GENOMIC DNA]</scope>
    <source>
        <strain evidence="5 6">NEG-M</strain>
    </source>
</reference>
<feature type="signal peptide" evidence="3">
    <location>
        <begin position="1"/>
        <end position="25"/>
    </location>
</feature>
<keyword evidence="2" id="KW-0812">Transmembrane</keyword>
<dbReference type="InterPro" id="IPR055097">
    <property type="entry name" value="Ig_NUP210_2nd"/>
</dbReference>
<keyword evidence="3" id="KW-0732">Signal</keyword>
<dbReference type="OrthoDB" id="16413at2759"/>
<keyword evidence="2" id="KW-0472">Membrane</keyword>
<dbReference type="InterPro" id="IPR056897">
    <property type="entry name" value="Ig_NUP210_4th"/>
</dbReference>
<dbReference type="EMBL" id="GG738872">
    <property type="protein sequence ID" value="EFC43673.1"/>
    <property type="molecule type" value="Genomic_DNA"/>
</dbReference>